<dbReference type="Proteomes" id="UP000502929">
    <property type="component" value="Segment"/>
</dbReference>
<reference evidence="2 3" key="1">
    <citation type="submission" date="2020-03" db="EMBL/GenBank/DDBJ databases">
        <authorList>
            <person name="Kojic M."/>
            <person name="Vukotic G."/>
        </authorList>
    </citation>
    <scope>NUCLEOTIDE SEQUENCE [LARGE SCALE GENOMIC DNA]</scope>
</reference>
<keyword evidence="3" id="KW-1185">Reference proteome</keyword>
<evidence type="ECO:0000313" key="2">
    <source>
        <dbReference type="EMBL" id="QIW86665.1"/>
    </source>
</evidence>
<sequence>MEITPEAVKERIAALESSGEISLKEQFYLEYMRESLDKDRRIEQLTAERDALREEGIGTNTKAAADIYFQLVEELDVSPGGSLVQCIDNMRERLAAQQSTGSEPATVPGKWIPVSERMPVEFKAVIAFDGDQVYGEAMYSSDDGFTIDGYDPCDRLNLQNVTHWMPLPAAPQPQNAQQNIPEIIPDSSVIGWLRYDYQETFKKIGGPLFILGANDPSDAWGLRYIPVIKAADSVAISSTEDTEE</sequence>
<accession>A0A6H0X3D9</accession>
<dbReference type="EMBL" id="MT251347">
    <property type="protein sequence ID" value="QIW86665.1"/>
    <property type="molecule type" value="Genomic_DNA"/>
</dbReference>
<gene>
    <name evidence="2" type="ORF">24149LASTA_00038</name>
</gene>
<feature type="domain" description="DUF551" evidence="1">
    <location>
        <begin position="110"/>
        <end position="172"/>
    </location>
</feature>
<dbReference type="Pfam" id="PF04448">
    <property type="entry name" value="DUF551"/>
    <property type="match status" value="1"/>
</dbReference>
<organism evidence="2 3">
    <name type="scientific">Klebsiella phage LASTA</name>
    <dbReference type="NCBI Taxonomy" id="2723758"/>
    <lineage>
        <taxon>Viruses</taxon>
        <taxon>Duplodnaviria</taxon>
        <taxon>Heunggongvirae</taxon>
        <taxon>Uroviricota</taxon>
        <taxon>Caudoviricetes</taxon>
        <taxon>Lastavirus</taxon>
        <taxon>Lastavirus lasta</taxon>
    </lineage>
</organism>
<protein>
    <submittedName>
        <fullName evidence="2">DUF551 domain-containing protein</fullName>
    </submittedName>
</protein>
<dbReference type="InterPro" id="IPR007539">
    <property type="entry name" value="DUF551"/>
</dbReference>
<evidence type="ECO:0000313" key="3">
    <source>
        <dbReference type="Proteomes" id="UP000502929"/>
    </source>
</evidence>
<proteinExistence type="predicted"/>
<evidence type="ECO:0000259" key="1">
    <source>
        <dbReference type="Pfam" id="PF04448"/>
    </source>
</evidence>
<name>A0A6H0X3D9_9CAUD</name>